<dbReference type="Pfam" id="PF11251">
    <property type="entry name" value="DUF3050"/>
    <property type="match status" value="1"/>
</dbReference>
<keyword evidence="2" id="KW-1185">Reference proteome</keyword>
<dbReference type="InterPro" id="IPR024423">
    <property type="entry name" value="DUF3050"/>
</dbReference>
<dbReference type="Proteomes" id="UP000308528">
    <property type="component" value="Unassembled WGS sequence"/>
</dbReference>
<dbReference type="RefSeq" id="WP_136456631.1">
    <property type="nucleotide sequence ID" value="NZ_SRSF01000001.1"/>
</dbReference>
<dbReference type="EMBL" id="SRSF01000001">
    <property type="protein sequence ID" value="THH41788.1"/>
    <property type="molecule type" value="Genomic_DNA"/>
</dbReference>
<dbReference type="SUPFAM" id="SSF48613">
    <property type="entry name" value="Heme oxygenase-like"/>
    <property type="match status" value="1"/>
</dbReference>
<accession>A0A4S4NTJ5</accession>
<comment type="caution">
    <text evidence="1">The sequence shown here is derived from an EMBL/GenBank/DDBJ whole genome shotgun (WGS) entry which is preliminary data.</text>
</comment>
<dbReference type="AlphaFoldDB" id="A0A4S4NTJ5"/>
<gene>
    <name evidence="1" type="ORF">E4021_04140</name>
</gene>
<dbReference type="OrthoDB" id="9791270at2"/>
<reference evidence="1 2" key="1">
    <citation type="submission" date="2019-04" db="EMBL/GenBank/DDBJ databases">
        <title>Lewinella litorea sp. nov., isolated from a marine sand.</title>
        <authorList>
            <person name="Yoon J.-H."/>
        </authorList>
    </citation>
    <scope>NUCLEOTIDE SEQUENCE [LARGE SCALE GENOMIC DNA]</scope>
    <source>
        <strain evidence="1 2">HSMS-39</strain>
    </source>
</reference>
<evidence type="ECO:0000313" key="1">
    <source>
        <dbReference type="EMBL" id="THH41788.1"/>
    </source>
</evidence>
<dbReference type="Gene3D" id="1.20.910.10">
    <property type="entry name" value="Heme oxygenase-like"/>
    <property type="match status" value="1"/>
</dbReference>
<protein>
    <submittedName>
        <fullName evidence="1">DUF3050 domain-containing protein</fullName>
    </submittedName>
</protein>
<evidence type="ECO:0000313" key="2">
    <source>
        <dbReference type="Proteomes" id="UP000308528"/>
    </source>
</evidence>
<organism evidence="1 2">
    <name type="scientific">Neolewinella litorea</name>
    <dbReference type="NCBI Taxonomy" id="2562452"/>
    <lineage>
        <taxon>Bacteria</taxon>
        <taxon>Pseudomonadati</taxon>
        <taxon>Bacteroidota</taxon>
        <taxon>Saprospiria</taxon>
        <taxon>Saprospirales</taxon>
        <taxon>Lewinellaceae</taxon>
        <taxon>Neolewinella</taxon>
    </lineage>
</organism>
<sequence>MSDIATIERAIAPLHHRLTTHRIYDLLRDVDDIRIFMEQHVYAVWDFMSLLKALQNELTCTTLPWKPSPNPRTARFINEIVLGEETDVDRHGVPVSHYELYLEAMEEIGADTSPIRGLLSRIDSLASARTVLREAGLGKGVTSFVDYTFELIAGGEAHQIAAAFTFGRESIIPELFIEILNGSPEDKSRFPRLVYYLERHIEVDGDEHGPLSEAMVAELCGQDVTKWAEAQSVAQEALRRRIGLWDAIAESLEAATAAEQPVAG</sequence>
<proteinExistence type="predicted"/>
<dbReference type="InterPro" id="IPR016084">
    <property type="entry name" value="Haem_Oase-like_multi-hlx"/>
</dbReference>
<name>A0A4S4NTJ5_9BACT</name>